<dbReference type="PANTHER" id="PTHR43476:SF5">
    <property type="entry name" value="FAD-DEPENDENT MONOOXYGENASE"/>
    <property type="match status" value="1"/>
</dbReference>
<name>A0A2Z3JD56_9DEIO</name>
<sequence length="428" mass="47173">MMAVQFPTSSAPSACIVGGGPAGMVLALLFARRGLGVTVLEAARDFDRAFRGDTLHPATLELMEDLGLVERLLKLDHTRAHCARFISPQRTQVVADFSKLTSKYPYLAVMAQTRFLTFLLEELARFPHARVEFGARVEGLIEEGGAVRGVRYRQGEAVHELRAALTIGADGRHSKVRAASQLPLTRLSPGQDVLWFALPRCASDPGQSIDLYLGGPHCLVTTNHGERWQIGYSIDKGSYARHRALGVAPVQEAVRATIPWLANRVHLLSEWRQLNLLSVEVSRLRRWFRPGLLLIGDAAHPISPIGGLGINMAIQDAVACANCLSGPLLRGRLSVRHLARVQRVRAWQIGVLQAQQVVEEREVVSIHGGAKLHLPIQGLNLIHRLPGLRRLPAYLTAYGLRPVRLSDEYKRGTLRFLQQNGRSPLLPG</sequence>
<accession>A0A2Z3JD56</accession>
<proteinExistence type="predicted"/>
<dbReference type="Proteomes" id="UP000245368">
    <property type="component" value="Chromosome"/>
</dbReference>
<dbReference type="GO" id="GO:0004497">
    <property type="term" value="F:monooxygenase activity"/>
    <property type="evidence" value="ECO:0007669"/>
    <property type="project" value="UniProtKB-KW"/>
</dbReference>
<evidence type="ECO:0000256" key="1">
    <source>
        <dbReference type="ARBA" id="ARBA00023002"/>
    </source>
</evidence>
<dbReference type="Pfam" id="PF01494">
    <property type="entry name" value="FAD_binding_3"/>
    <property type="match status" value="1"/>
</dbReference>
<organism evidence="3 4">
    <name type="scientific">Deinococcus irradiatisoli</name>
    <dbReference type="NCBI Taxonomy" id="2202254"/>
    <lineage>
        <taxon>Bacteria</taxon>
        <taxon>Thermotogati</taxon>
        <taxon>Deinococcota</taxon>
        <taxon>Deinococci</taxon>
        <taxon>Deinococcales</taxon>
        <taxon>Deinococcaceae</taxon>
        <taxon>Deinococcus</taxon>
    </lineage>
</organism>
<keyword evidence="4" id="KW-1185">Reference proteome</keyword>
<dbReference type="PANTHER" id="PTHR43476">
    <property type="entry name" value="3-(3-HYDROXY-PHENYL)PROPIONATE/3-HYDROXYCINNAMIC ACID HYDROXYLASE"/>
    <property type="match status" value="1"/>
</dbReference>
<dbReference type="AlphaFoldDB" id="A0A2Z3JD56"/>
<dbReference type="EMBL" id="CP029494">
    <property type="protein sequence ID" value="AWN21976.1"/>
    <property type="molecule type" value="Genomic_DNA"/>
</dbReference>
<keyword evidence="1" id="KW-0560">Oxidoreductase</keyword>
<dbReference type="InterPro" id="IPR002938">
    <property type="entry name" value="FAD-bd"/>
</dbReference>
<dbReference type="InterPro" id="IPR036188">
    <property type="entry name" value="FAD/NAD-bd_sf"/>
</dbReference>
<evidence type="ECO:0000259" key="2">
    <source>
        <dbReference type="Pfam" id="PF01494"/>
    </source>
</evidence>
<dbReference type="RefSeq" id="WP_109824647.1">
    <property type="nucleotide sequence ID" value="NZ_CP029494.1"/>
</dbReference>
<dbReference type="InterPro" id="IPR050631">
    <property type="entry name" value="PheA/TfdB_FAD_monoxygenase"/>
</dbReference>
<evidence type="ECO:0000313" key="4">
    <source>
        <dbReference type="Proteomes" id="UP000245368"/>
    </source>
</evidence>
<dbReference type="GO" id="GO:0071949">
    <property type="term" value="F:FAD binding"/>
    <property type="evidence" value="ECO:0007669"/>
    <property type="project" value="InterPro"/>
</dbReference>
<feature type="domain" description="FAD-binding" evidence="2">
    <location>
        <begin position="14"/>
        <end position="326"/>
    </location>
</feature>
<dbReference type="OrthoDB" id="9806565at2"/>
<gene>
    <name evidence="3" type="ORF">DKM44_00925</name>
</gene>
<dbReference type="PRINTS" id="PR00420">
    <property type="entry name" value="RNGMNOXGNASE"/>
</dbReference>
<dbReference type="Gene3D" id="3.50.50.60">
    <property type="entry name" value="FAD/NAD(P)-binding domain"/>
    <property type="match status" value="2"/>
</dbReference>
<dbReference type="SUPFAM" id="SSF51905">
    <property type="entry name" value="FAD/NAD(P)-binding domain"/>
    <property type="match status" value="1"/>
</dbReference>
<evidence type="ECO:0000313" key="3">
    <source>
        <dbReference type="EMBL" id="AWN21976.1"/>
    </source>
</evidence>
<protein>
    <submittedName>
        <fullName evidence="3">Monooxygenase</fullName>
    </submittedName>
</protein>
<reference evidence="3 4" key="1">
    <citation type="submission" date="2018-05" db="EMBL/GenBank/DDBJ databases">
        <title>Complete Genome Sequence of Deinococcus sp. strain 17bor-2.</title>
        <authorList>
            <person name="Srinivasan S."/>
        </authorList>
    </citation>
    <scope>NUCLEOTIDE SEQUENCE [LARGE SCALE GENOMIC DNA]</scope>
    <source>
        <strain evidence="3 4">17bor-2</strain>
    </source>
</reference>
<dbReference type="KEGG" id="dez:DKM44_00925"/>
<keyword evidence="3" id="KW-0503">Monooxygenase</keyword>